<feature type="domain" description="Receptor ligand binding region" evidence="6">
    <location>
        <begin position="461"/>
        <end position="654"/>
    </location>
</feature>
<keyword evidence="8" id="KW-1185">Reference proteome</keyword>
<evidence type="ECO:0000256" key="1">
    <source>
        <dbReference type="ARBA" id="ARBA00004370"/>
    </source>
</evidence>
<evidence type="ECO:0000313" key="8">
    <source>
        <dbReference type="Proteomes" id="UP001231518"/>
    </source>
</evidence>
<evidence type="ECO:0000256" key="4">
    <source>
        <dbReference type="ARBA" id="ARBA00023136"/>
    </source>
</evidence>
<accession>A0AAD7YN91</accession>
<evidence type="ECO:0000256" key="2">
    <source>
        <dbReference type="ARBA" id="ARBA00022692"/>
    </source>
</evidence>
<dbReference type="AlphaFoldDB" id="A0AAD7YN91"/>
<dbReference type="SUPFAM" id="SSF53822">
    <property type="entry name" value="Periplasmic binding protein-like I"/>
    <property type="match status" value="1"/>
</dbReference>
<evidence type="ECO:0000259" key="6">
    <source>
        <dbReference type="Pfam" id="PF01094"/>
    </source>
</evidence>
<sequence>MSAVQGLLVLGLLSMMMGKSFATYETTTELRTTTLSSPVLRPSQKLRTTTLSPPVLRPSQSSFVGCPPDVQDAEAYKIEHPICSRLSARHRHRRPLESNETLEQSWCWSVRSRGSPSAYNVTLSWDTDISRAASALFAVLLRHVMGFQRVNLAHKSTHEASDELVISLAKIVEAREQDYYHYAPHLGYVGESNVPYRQRLHAWLTPAARSRSACRSTNWTFYSNLTALSYCGFIDDLSDSYLRNVSMDAMEVRGVGDDSKPTMQTVLKRAKAAGIPARAIFVNRTDFEHELRTSKYSFLFLDFDIWHGEPSVSVVEPPACLRQNPYRNIYYSDCQLELDYAIGKLVIDRRIRQYESDLFELAKYFKPTPESLRAILGQEANGVNLEEAACEWTENSKSYFSEMFSEKFSENLENMQNRKITYVAIYVCYTDGASYDKIIASVAHQLFAKTRLFNIVIPRYFVNCSDPEHMARRLDELMQGPRGARVLGVVSLSVAGAAAAARAAAAHRVPLLLTAPAPGARAASTWLASGRLRHVALALHYLVSETGCTRVAVLSQPTTFAQHYLAELQDKAKFFLRNFEIPLNLTEQLAKVVLQDLQATKTRVVLVNTDSDAAALILGMAIKLDMRYTDGFIWVLREPLTGPMYSTTHFTFMLSNKVENKADDALAYALETLETGFGTILEQDPSMLNDLHSDQVIRALDDALKERTLYGHGQQVNYKERAFEDVDVYVDKWGGELNAPQRVATLRVNATSGAVRDSDGWRRPPALNLQFCVTHGSDLNSSDDGLRSDANSAKQRTRNITPTNTSYIVRQWTQSITKVETSKSDLSESDILKFFKFN</sequence>
<proteinExistence type="predicted"/>
<comment type="subcellular location">
    <subcellularLocation>
        <location evidence="1">Membrane</location>
    </subcellularLocation>
</comment>
<dbReference type="EMBL" id="JARGEI010000014">
    <property type="protein sequence ID" value="KAJ8720317.1"/>
    <property type="molecule type" value="Genomic_DNA"/>
</dbReference>
<feature type="chain" id="PRO_5041946109" description="Receptor ligand binding region domain-containing protein" evidence="5">
    <location>
        <begin position="23"/>
        <end position="838"/>
    </location>
</feature>
<comment type="caution">
    <text evidence="7">The sequence shown here is derived from an EMBL/GenBank/DDBJ whole genome shotgun (WGS) entry which is preliminary data.</text>
</comment>
<feature type="signal peptide" evidence="5">
    <location>
        <begin position="1"/>
        <end position="22"/>
    </location>
</feature>
<protein>
    <recommendedName>
        <fullName evidence="6">Receptor ligand binding region domain-containing protein</fullName>
    </recommendedName>
</protein>
<reference evidence="7" key="1">
    <citation type="submission" date="2023-03" db="EMBL/GenBank/DDBJ databases">
        <title>Chromosome-level genomes of two armyworms, Mythimna separata and Mythimna loreyi, provide insights into the biosynthesis and reception of sex pheromones.</title>
        <authorList>
            <person name="Zhao H."/>
        </authorList>
    </citation>
    <scope>NUCLEOTIDE SEQUENCE</scope>
    <source>
        <strain evidence="7">BeijingLab</strain>
        <tissue evidence="7">Pupa</tissue>
    </source>
</reference>
<dbReference type="GO" id="GO:0016020">
    <property type="term" value="C:membrane"/>
    <property type="evidence" value="ECO:0007669"/>
    <property type="project" value="UniProtKB-SubCell"/>
</dbReference>
<evidence type="ECO:0000256" key="3">
    <source>
        <dbReference type="ARBA" id="ARBA00022989"/>
    </source>
</evidence>
<name>A0AAD7YN91_MYTSE</name>
<keyword evidence="4" id="KW-0472">Membrane</keyword>
<evidence type="ECO:0000313" key="7">
    <source>
        <dbReference type="EMBL" id="KAJ8720317.1"/>
    </source>
</evidence>
<keyword evidence="2" id="KW-0812">Transmembrane</keyword>
<organism evidence="7 8">
    <name type="scientific">Mythimna separata</name>
    <name type="common">Oriental armyworm</name>
    <name type="synonym">Pseudaletia separata</name>
    <dbReference type="NCBI Taxonomy" id="271217"/>
    <lineage>
        <taxon>Eukaryota</taxon>
        <taxon>Metazoa</taxon>
        <taxon>Ecdysozoa</taxon>
        <taxon>Arthropoda</taxon>
        <taxon>Hexapoda</taxon>
        <taxon>Insecta</taxon>
        <taxon>Pterygota</taxon>
        <taxon>Neoptera</taxon>
        <taxon>Endopterygota</taxon>
        <taxon>Lepidoptera</taxon>
        <taxon>Glossata</taxon>
        <taxon>Ditrysia</taxon>
        <taxon>Noctuoidea</taxon>
        <taxon>Noctuidae</taxon>
        <taxon>Noctuinae</taxon>
        <taxon>Hadenini</taxon>
        <taxon>Mythimna</taxon>
    </lineage>
</organism>
<evidence type="ECO:0000256" key="5">
    <source>
        <dbReference type="SAM" id="SignalP"/>
    </source>
</evidence>
<keyword evidence="3" id="KW-1133">Transmembrane helix</keyword>
<keyword evidence="5" id="KW-0732">Signal</keyword>
<dbReference type="Gene3D" id="3.40.50.2300">
    <property type="match status" value="1"/>
</dbReference>
<dbReference type="Proteomes" id="UP001231518">
    <property type="component" value="Chromosome 3"/>
</dbReference>
<gene>
    <name evidence="7" type="ORF">PYW07_012360</name>
</gene>
<dbReference type="Pfam" id="PF01094">
    <property type="entry name" value="ANF_receptor"/>
    <property type="match status" value="1"/>
</dbReference>
<dbReference type="InterPro" id="IPR001828">
    <property type="entry name" value="ANF_lig-bd_rcpt"/>
</dbReference>
<dbReference type="InterPro" id="IPR028082">
    <property type="entry name" value="Peripla_BP_I"/>
</dbReference>